<feature type="domain" description="Glutathionylspermidine synthase pre-ATP-grasp-like" evidence="6">
    <location>
        <begin position="16"/>
        <end position="383"/>
    </location>
</feature>
<dbReference type="InterPro" id="IPR016185">
    <property type="entry name" value="PreATP-grasp_dom_sf"/>
</dbReference>
<evidence type="ECO:0000256" key="4">
    <source>
        <dbReference type="ARBA" id="ARBA00022840"/>
    </source>
</evidence>
<evidence type="ECO:0000256" key="5">
    <source>
        <dbReference type="ARBA" id="ARBA00022842"/>
    </source>
</evidence>
<dbReference type="RefSeq" id="WP_086650468.1">
    <property type="nucleotide sequence ID" value="NZ_JOMQ01000008.1"/>
</dbReference>
<protein>
    <recommendedName>
        <fullName evidence="6">Glutathionylspermidine synthase pre-ATP-grasp-like domain-containing protein</fullName>
    </recommendedName>
</protein>
<dbReference type="Gene3D" id="3.30.1490.330">
    <property type="match status" value="1"/>
</dbReference>
<dbReference type="SUPFAM" id="SSF52440">
    <property type="entry name" value="PreATP-grasp domain"/>
    <property type="match status" value="1"/>
</dbReference>
<evidence type="ECO:0000259" key="6">
    <source>
        <dbReference type="Pfam" id="PF03738"/>
    </source>
</evidence>
<keyword evidence="5" id="KW-0460">Magnesium</keyword>
<name>A0A1Z5YXG1_9PROT</name>
<keyword evidence="3" id="KW-0547">Nucleotide-binding</keyword>
<keyword evidence="2" id="KW-0479">Metal-binding</keyword>
<organism evidence="7 8">
    <name type="scientific">Acetobacter cibinongensis</name>
    <dbReference type="NCBI Taxonomy" id="146475"/>
    <lineage>
        <taxon>Bacteria</taxon>
        <taxon>Pseudomonadati</taxon>
        <taxon>Pseudomonadota</taxon>
        <taxon>Alphaproteobacteria</taxon>
        <taxon>Acetobacterales</taxon>
        <taxon>Acetobacteraceae</taxon>
        <taxon>Acetobacter</taxon>
    </lineage>
</organism>
<keyword evidence="1" id="KW-0436">Ligase</keyword>
<evidence type="ECO:0000256" key="1">
    <source>
        <dbReference type="ARBA" id="ARBA00022598"/>
    </source>
</evidence>
<dbReference type="SUPFAM" id="SSF56059">
    <property type="entry name" value="Glutathione synthetase ATP-binding domain-like"/>
    <property type="match status" value="1"/>
</dbReference>
<evidence type="ECO:0000256" key="3">
    <source>
        <dbReference type="ARBA" id="ARBA00022741"/>
    </source>
</evidence>
<dbReference type="GO" id="GO:0016874">
    <property type="term" value="F:ligase activity"/>
    <property type="evidence" value="ECO:0007669"/>
    <property type="project" value="UniProtKB-KW"/>
</dbReference>
<evidence type="ECO:0000256" key="2">
    <source>
        <dbReference type="ARBA" id="ARBA00022723"/>
    </source>
</evidence>
<gene>
    <name evidence="7" type="ORF">HK14_14715</name>
</gene>
<comment type="caution">
    <text evidence="7">The sequence shown here is derived from an EMBL/GenBank/DDBJ whole genome shotgun (WGS) entry which is preliminary data.</text>
</comment>
<dbReference type="Pfam" id="PF03738">
    <property type="entry name" value="GSP_synth"/>
    <property type="match status" value="1"/>
</dbReference>
<reference evidence="7 8" key="1">
    <citation type="submission" date="2014-06" db="EMBL/GenBank/DDBJ databases">
        <authorList>
            <person name="Ju J."/>
            <person name="Zhang J."/>
        </authorList>
    </citation>
    <scope>NUCLEOTIDE SEQUENCE [LARGE SCALE GENOMIC DNA]</scope>
    <source>
        <strain evidence="7 8">DsW_47</strain>
    </source>
</reference>
<sequence length="402" mass="45693">MPPGLRRLPSPARPTWRETAYKLDYRYFVNEDKTEAWREDACYVFTPATVRKLASIAEDLHRKALAVVRDAVDAPDGLTAFHVPQDLQNFVRASWRRDEPFLIGRFDFAWHNGQPKLIEYNADTPATLPESSQMQQQWHREVAPHTGQFPLDEARLIHRLRALAQRKWLGRTVHVVPYPDNLEDATHARYYQRWLALAGLDGVLCELRDLEISRQGRLLHRGRVVDSMIRMYPWELMLRDEGARHLAGCGCLFLNPPWVSVLSNKALLPALWQRYPHHPALLPASWDARAVCPTPESLCVEKPIHARGGENIRILQGNAVLHQQAGTYGGYPKIYQAYADQTVDGVTASIGVWIIGGRFAGLTMRESHDPIIRHSSAIVPHCVQPGLRHRVAQAMRGLPLAR</sequence>
<dbReference type="GO" id="GO:0046872">
    <property type="term" value="F:metal ion binding"/>
    <property type="evidence" value="ECO:0007669"/>
    <property type="project" value="UniProtKB-KW"/>
</dbReference>
<dbReference type="Proteomes" id="UP000196086">
    <property type="component" value="Unassembled WGS sequence"/>
</dbReference>
<dbReference type="InterPro" id="IPR005494">
    <property type="entry name" value="GSPS_pre-ATP-grasp-like_dom"/>
</dbReference>
<evidence type="ECO:0000313" key="7">
    <source>
        <dbReference type="EMBL" id="OUJ03957.1"/>
    </source>
</evidence>
<dbReference type="GO" id="GO:0005524">
    <property type="term" value="F:ATP binding"/>
    <property type="evidence" value="ECO:0007669"/>
    <property type="project" value="UniProtKB-KW"/>
</dbReference>
<evidence type="ECO:0000313" key="8">
    <source>
        <dbReference type="Proteomes" id="UP000196086"/>
    </source>
</evidence>
<dbReference type="EMBL" id="JOMQ01000008">
    <property type="protein sequence ID" value="OUJ03957.1"/>
    <property type="molecule type" value="Genomic_DNA"/>
</dbReference>
<keyword evidence="4" id="KW-0067">ATP-binding</keyword>
<dbReference type="AlphaFoldDB" id="A0A1Z5YXG1"/>
<dbReference type="OrthoDB" id="9765517at2"/>
<accession>A0A1Z5YXG1</accession>
<proteinExistence type="predicted"/>